<keyword evidence="2" id="KW-1185">Reference proteome</keyword>
<gene>
    <name evidence="1" type="ORF">NHN17_09860</name>
</gene>
<accession>A0ABT1N2P4</accession>
<dbReference type="Proteomes" id="UP001524460">
    <property type="component" value="Unassembled WGS sequence"/>
</dbReference>
<protein>
    <submittedName>
        <fullName evidence="1">Uncharacterized protein</fullName>
    </submittedName>
</protein>
<dbReference type="RefSeq" id="WP_255042237.1">
    <property type="nucleotide sequence ID" value="NZ_JANEYT010000018.1"/>
</dbReference>
<evidence type="ECO:0000313" key="2">
    <source>
        <dbReference type="Proteomes" id="UP001524460"/>
    </source>
</evidence>
<reference evidence="1 2" key="1">
    <citation type="submission" date="2022-07" db="EMBL/GenBank/DDBJ databases">
        <title>Photobacterium pectinilyticum sp. nov., a marine bacterium isolated from surface seawater of Qingdao offshore.</title>
        <authorList>
            <person name="Wang X."/>
        </authorList>
    </citation>
    <scope>NUCLEOTIDE SEQUENCE [LARGE SCALE GENOMIC DNA]</scope>
    <source>
        <strain evidence="1 2">ZSDE20</strain>
    </source>
</reference>
<proteinExistence type="predicted"/>
<evidence type="ECO:0000313" key="1">
    <source>
        <dbReference type="EMBL" id="MCQ1058362.1"/>
    </source>
</evidence>
<sequence length="582" mass="65861">MKNDSLDECIALVTPNEFTTLCHQLRKIWGKDVSFKSVKKIVARAFGFPSETHLILRLKVKPVFQMNLVNHINCEYIDHCRFHHKEIKNFNSDYDLELSTARDKINSCSDVGELICFQLAIRSLPIDDQYVGINSLDRVDEAEYFPSLFRSVAQASGIPSMSVSEVNSNRLINRDELDITGLINFERSVLYYDEANRYLPGSRIESVLGDDGETIDHLMYTSGFASLVIRNTKQNISTLREKMLGKLYALAPKDSRLSESIVVEVIEISSEPNQSQYHLNAQNNCDNSKVSVAIPDYVDSYGADLLKRSGLIISTLVYHEFNKQPAFTTCFGSNETTHNQISLVCSSVRYINDDTPVFLNVMKIEMLSLELSEYGASDAQIKHMHKSILALRQHFITAIFNLNEEYELKQYLSLTRANTIGAKTKPLISDSLSVLILVDRKGICEDQPEFLTNENSTFYQDTNDVDFELAAYQPFTHRLQRAGVVKLSYTYVEGPLGNEINCVVGLDKDDNDLIIFELLHNQASPDYPVESFFSEFMHSISKAGIQVYSASYREECYADIDEIPSASGYYPYLVGVGCKLNE</sequence>
<comment type="caution">
    <text evidence="1">The sequence shown here is derived from an EMBL/GenBank/DDBJ whole genome shotgun (WGS) entry which is preliminary data.</text>
</comment>
<name>A0ABT1N2P4_9GAMM</name>
<dbReference type="EMBL" id="JANEYT010000018">
    <property type="protein sequence ID" value="MCQ1058362.1"/>
    <property type="molecule type" value="Genomic_DNA"/>
</dbReference>
<organism evidence="1 2">
    <name type="scientific">Photobacterium pectinilyticum</name>
    <dbReference type="NCBI Taxonomy" id="2906793"/>
    <lineage>
        <taxon>Bacteria</taxon>
        <taxon>Pseudomonadati</taxon>
        <taxon>Pseudomonadota</taxon>
        <taxon>Gammaproteobacteria</taxon>
        <taxon>Vibrionales</taxon>
        <taxon>Vibrionaceae</taxon>
        <taxon>Photobacterium</taxon>
    </lineage>
</organism>